<keyword evidence="3" id="KW-1185">Reference proteome</keyword>
<feature type="transmembrane region" description="Helical" evidence="1">
    <location>
        <begin position="7"/>
        <end position="26"/>
    </location>
</feature>
<keyword evidence="1" id="KW-0472">Membrane</keyword>
<gene>
    <name evidence="2" type="ORF">SPARVUS_LOCUS5879390</name>
</gene>
<keyword evidence="1" id="KW-0812">Transmembrane</keyword>
<evidence type="ECO:0000313" key="2">
    <source>
        <dbReference type="EMBL" id="CAI9564328.1"/>
    </source>
</evidence>
<proteinExistence type="predicted"/>
<evidence type="ECO:0000313" key="3">
    <source>
        <dbReference type="Proteomes" id="UP001162483"/>
    </source>
</evidence>
<accession>A0ABN9CWI0</accession>
<keyword evidence="1" id="KW-1133">Transmembrane helix</keyword>
<evidence type="ECO:0000256" key="1">
    <source>
        <dbReference type="SAM" id="Phobius"/>
    </source>
</evidence>
<comment type="caution">
    <text evidence="2">The sequence shown here is derived from an EMBL/GenBank/DDBJ whole genome shotgun (WGS) entry which is preliminary data.</text>
</comment>
<dbReference type="Proteomes" id="UP001162483">
    <property type="component" value="Unassembled WGS sequence"/>
</dbReference>
<protein>
    <recommendedName>
        <fullName evidence="4">Secreted protein</fullName>
    </recommendedName>
</protein>
<sequence length="83" mass="9578">MRGDQRVNCVLGVFYYVGCVCVLLQVHSKAIQSSVQEQTGERSVWFTYRSLPHWKPSEIAGCRRGITDRDPVIDSRGRKWQHV</sequence>
<reference evidence="2" key="1">
    <citation type="submission" date="2023-05" db="EMBL/GenBank/DDBJ databases">
        <authorList>
            <person name="Stuckert A."/>
        </authorList>
    </citation>
    <scope>NUCLEOTIDE SEQUENCE</scope>
</reference>
<dbReference type="EMBL" id="CATNWA010012932">
    <property type="protein sequence ID" value="CAI9564328.1"/>
    <property type="molecule type" value="Genomic_DNA"/>
</dbReference>
<name>A0ABN9CWI0_9NEOB</name>
<feature type="non-terminal residue" evidence="2">
    <location>
        <position position="83"/>
    </location>
</feature>
<evidence type="ECO:0008006" key="4">
    <source>
        <dbReference type="Google" id="ProtNLM"/>
    </source>
</evidence>
<organism evidence="2 3">
    <name type="scientific">Staurois parvus</name>
    <dbReference type="NCBI Taxonomy" id="386267"/>
    <lineage>
        <taxon>Eukaryota</taxon>
        <taxon>Metazoa</taxon>
        <taxon>Chordata</taxon>
        <taxon>Craniata</taxon>
        <taxon>Vertebrata</taxon>
        <taxon>Euteleostomi</taxon>
        <taxon>Amphibia</taxon>
        <taxon>Batrachia</taxon>
        <taxon>Anura</taxon>
        <taxon>Neobatrachia</taxon>
        <taxon>Ranoidea</taxon>
        <taxon>Ranidae</taxon>
        <taxon>Staurois</taxon>
    </lineage>
</organism>